<dbReference type="AlphaFoldDB" id="A0A1I4PNG6"/>
<gene>
    <name evidence="2" type="ORF">SAMN04490355_10688</name>
</gene>
<dbReference type="STRING" id="1123291.SAMN04490355_10688"/>
<dbReference type="Gene3D" id="3.80.10.10">
    <property type="entry name" value="Ribonuclease Inhibitor"/>
    <property type="match status" value="1"/>
</dbReference>
<protein>
    <submittedName>
        <fullName evidence="2">Uncharacterized protein</fullName>
    </submittedName>
</protein>
<keyword evidence="1" id="KW-0732">Signal</keyword>
<feature type="chain" id="PRO_5039684355" evidence="1">
    <location>
        <begin position="32"/>
        <end position="997"/>
    </location>
</feature>
<keyword evidence="3" id="KW-1185">Reference proteome</keyword>
<dbReference type="Proteomes" id="UP000199520">
    <property type="component" value="Unassembled WGS sequence"/>
</dbReference>
<evidence type="ECO:0000313" key="3">
    <source>
        <dbReference type="Proteomes" id="UP000199520"/>
    </source>
</evidence>
<dbReference type="InterPro" id="IPR032675">
    <property type="entry name" value="LRR_dom_sf"/>
</dbReference>
<evidence type="ECO:0000313" key="2">
    <source>
        <dbReference type="EMBL" id="SFM29289.1"/>
    </source>
</evidence>
<dbReference type="EMBL" id="FOTS01000068">
    <property type="protein sequence ID" value="SFM29289.1"/>
    <property type="molecule type" value="Genomic_DNA"/>
</dbReference>
<accession>A0A1I4PNG6</accession>
<name>A0A1I4PNG6_9FIRM</name>
<feature type="signal peptide" evidence="1">
    <location>
        <begin position="1"/>
        <end position="31"/>
    </location>
</feature>
<reference evidence="3" key="1">
    <citation type="submission" date="2016-10" db="EMBL/GenBank/DDBJ databases">
        <authorList>
            <person name="Varghese N."/>
            <person name="Submissions S."/>
        </authorList>
    </citation>
    <scope>NUCLEOTIDE SEQUENCE [LARGE SCALE GENOMIC DNA]</scope>
    <source>
        <strain evidence="3">DSM 13327</strain>
    </source>
</reference>
<proteinExistence type="predicted"/>
<evidence type="ECO:0000256" key="1">
    <source>
        <dbReference type="SAM" id="SignalP"/>
    </source>
</evidence>
<sequence length="997" mass="106241">MVFHLKKRYICLTLCLFFFLFTAGLSIHALAEGLPEPPPGLPPGGGMPASTTSSVSATEGDWTFKMVTSGDTTTSTITSYAGKSNHRIIVPSVLGGAKVTAIASQAFGHHNEIAAVYVPDTVEKVEEWAFYDLNTATIFSFANSKVEIKDGAFMSSGNAVLYLPAGTTQKSAGGKDVVTNSTEVVSVAIENEKKAAIAGGTYLNIGTVDKENQITINDIIAIASGTFTMRENQENGAAAITFSGDDYTVAEQKIVIADPFQNIVSSDSLNKTFRVLTKEDASKLNQAIASSSSYSGVKNLLNFTEGYYVNGNKVTLDKDVVAYDVSTGAELYGPNNTATALQNANPNLYYQYVEYKDTDNDGDIDVIYYSPYRISYTYGTVTIASNNGNLNGLSARTSLNPAYLSFANAIVKAKGSDDDQVYQKLEANTAKSGDKVGAEVNQERSALWADDYGTIKVDNLHASSTSTGNWAKMSYESGLNAYNMEVVMEWGMNAVLYATNGGVVTVGNMNGERSTIYANGDGANGVLAGGAGSNAGTGDAKSDTSKVYVYHTDFNLEGWNNHVADVVYGGYAYLEDVKATTGMPGSYAVGQGSALANDFGNGVVDAKNFHSTVYGNRSAGIYVIGGGVVTTKDSSFISKMDAGLVAASGGTLRMDDSLATGQMAFRNRGGITPNSTSVFNNVSFIADKDISGYVTGENAYKAVEAWRTASGGTALSHYMMSDPTMTIGQLCKNYGISKDKVKILLTALSKTAGKSYTENTLLRNSVLDNTFYNYSAGQYSGDTDFSHIPYLTVGSSFGGLTSSVFEFESAGVNLELNNSTFKNTNNENYNYLVASEAGSAPVLKFNQSNANGIIWNEGDIVRAVEGRSSDRSSSLTSHFTNSTFTGSFADGYNGLWEVEGLSYTDIAGDTSSFNGNYYKAKANWKNSASFDKNSVWIVNHDSYLGNLTIEDGAMVKAPTGSSLIMTIDGQETKIEPGTYKGQIIIKVIMDNTSKSLK</sequence>
<organism evidence="2 3">
    <name type="scientific">Pelosinus propionicus DSM 13327</name>
    <dbReference type="NCBI Taxonomy" id="1123291"/>
    <lineage>
        <taxon>Bacteria</taxon>
        <taxon>Bacillati</taxon>
        <taxon>Bacillota</taxon>
        <taxon>Negativicutes</taxon>
        <taxon>Selenomonadales</taxon>
        <taxon>Sporomusaceae</taxon>
        <taxon>Pelosinus</taxon>
    </lineage>
</organism>